<proteinExistence type="predicted"/>
<organism evidence="2 3">
    <name type="scientific">Asparagus officinalis</name>
    <name type="common">Garden asparagus</name>
    <dbReference type="NCBI Taxonomy" id="4686"/>
    <lineage>
        <taxon>Eukaryota</taxon>
        <taxon>Viridiplantae</taxon>
        <taxon>Streptophyta</taxon>
        <taxon>Embryophyta</taxon>
        <taxon>Tracheophyta</taxon>
        <taxon>Spermatophyta</taxon>
        <taxon>Magnoliopsida</taxon>
        <taxon>Liliopsida</taxon>
        <taxon>Asparagales</taxon>
        <taxon>Asparagaceae</taxon>
        <taxon>Asparagoideae</taxon>
        <taxon>Asparagus</taxon>
    </lineage>
</organism>
<protein>
    <submittedName>
        <fullName evidence="2">Uncharacterized protein</fullName>
    </submittedName>
</protein>
<dbReference type="EMBL" id="CM007389">
    <property type="protein sequence ID" value="ONK58448.1"/>
    <property type="molecule type" value="Genomic_DNA"/>
</dbReference>
<keyword evidence="3" id="KW-1185">Reference proteome</keyword>
<keyword evidence="1" id="KW-0472">Membrane</keyword>
<keyword evidence="1" id="KW-0812">Transmembrane</keyword>
<keyword evidence="1" id="KW-1133">Transmembrane helix</keyword>
<reference evidence="3" key="1">
    <citation type="journal article" date="2017" name="Nat. Commun.">
        <title>The asparagus genome sheds light on the origin and evolution of a young Y chromosome.</title>
        <authorList>
            <person name="Harkess A."/>
            <person name="Zhou J."/>
            <person name="Xu C."/>
            <person name="Bowers J.E."/>
            <person name="Van der Hulst R."/>
            <person name="Ayyampalayam S."/>
            <person name="Mercati F."/>
            <person name="Riccardi P."/>
            <person name="McKain M.R."/>
            <person name="Kakrana A."/>
            <person name="Tang H."/>
            <person name="Ray J."/>
            <person name="Groenendijk J."/>
            <person name="Arikit S."/>
            <person name="Mathioni S.M."/>
            <person name="Nakano M."/>
            <person name="Shan H."/>
            <person name="Telgmann-Rauber A."/>
            <person name="Kanno A."/>
            <person name="Yue Z."/>
            <person name="Chen H."/>
            <person name="Li W."/>
            <person name="Chen Y."/>
            <person name="Xu X."/>
            <person name="Zhang Y."/>
            <person name="Luo S."/>
            <person name="Chen H."/>
            <person name="Gao J."/>
            <person name="Mao Z."/>
            <person name="Pires J.C."/>
            <person name="Luo M."/>
            <person name="Kudrna D."/>
            <person name="Wing R.A."/>
            <person name="Meyers B.C."/>
            <person name="Yi K."/>
            <person name="Kong H."/>
            <person name="Lavrijsen P."/>
            <person name="Sunseri F."/>
            <person name="Falavigna A."/>
            <person name="Ye Y."/>
            <person name="Leebens-Mack J.H."/>
            <person name="Chen G."/>
        </authorList>
    </citation>
    <scope>NUCLEOTIDE SEQUENCE [LARGE SCALE GENOMIC DNA]</scope>
    <source>
        <strain evidence="3">cv. DH0086</strain>
    </source>
</reference>
<gene>
    <name evidence="2" type="ORF">A4U43_C09F12950</name>
</gene>
<evidence type="ECO:0000256" key="1">
    <source>
        <dbReference type="SAM" id="Phobius"/>
    </source>
</evidence>
<dbReference type="Gramene" id="ONK58448">
    <property type="protein sequence ID" value="ONK58448"/>
    <property type="gene ID" value="A4U43_C09F12950"/>
</dbReference>
<feature type="transmembrane region" description="Helical" evidence="1">
    <location>
        <begin position="23"/>
        <end position="45"/>
    </location>
</feature>
<dbReference type="Proteomes" id="UP000243459">
    <property type="component" value="Chromosome 9"/>
</dbReference>
<dbReference type="AlphaFoldDB" id="A0A5P1E7A6"/>
<evidence type="ECO:0000313" key="3">
    <source>
        <dbReference type="Proteomes" id="UP000243459"/>
    </source>
</evidence>
<name>A0A5P1E7A6_ASPOF</name>
<accession>A0A5P1E7A6</accession>
<sequence>MREALDATYWCRWTRRTQVLNRVSVLLLGVLEVVSACELVGWTIGVSSGCMVMRRELMEGAAGLRAGGGDDCGVRTSRAQALVCSYAGRRMEVMGRLGTDRQRLGLGHGWGFLALTPGRQERIGCSRC</sequence>
<evidence type="ECO:0000313" key="2">
    <source>
        <dbReference type="EMBL" id="ONK58448.1"/>
    </source>
</evidence>